<dbReference type="Proteomes" id="UP000605099">
    <property type="component" value="Unassembled WGS sequence"/>
</dbReference>
<gene>
    <name evidence="2" type="ORF">GCM10011349_42030</name>
</gene>
<sequence length="186" mass="20214">MFPAAGNCIDFEDVIECSKILILRCPKGVLGASLAQLAMSASVMKICSAVMGRAGREHRKPVRIYVDEFQNCRGDSLQTLLAEGRKFGASLVLANQSLGQIGGTDNNSIGAATLANVGNLITFRLGAADAMRLAPWLEAPDRWRELCRLPDFTMNARLLENGRPVNFYNLMGEDPRTAQSPVTMLV</sequence>
<feature type="domain" description="Type IV secretion system coupling protein TraD DNA-binding" evidence="1">
    <location>
        <begin position="43"/>
        <end position="124"/>
    </location>
</feature>
<dbReference type="Gene3D" id="3.40.50.300">
    <property type="entry name" value="P-loop containing nucleotide triphosphate hydrolases"/>
    <property type="match status" value="1"/>
</dbReference>
<evidence type="ECO:0000313" key="2">
    <source>
        <dbReference type="EMBL" id="GGN60457.1"/>
    </source>
</evidence>
<dbReference type="InterPro" id="IPR027417">
    <property type="entry name" value="P-loop_NTPase"/>
</dbReference>
<evidence type="ECO:0000313" key="3">
    <source>
        <dbReference type="Proteomes" id="UP000605099"/>
    </source>
</evidence>
<dbReference type="EMBL" id="BMLK01000030">
    <property type="protein sequence ID" value="GGN60457.1"/>
    <property type="molecule type" value="Genomic_DNA"/>
</dbReference>
<dbReference type="InterPro" id="IPR019476">
    <property type="entry name" value="T4SS_TraD_DNA-bd"/>
</dbReference>
<dbReference type="Pfam" id="PF10412">
    <property type="entry name" value="TrwB_AAD_bind"/>
    <property type="match status" value="1"/>
</dbReference>
<organism evidence="2 3">
    <name type="scientific">Novosphingobium indicum</name>
    <dbReference type="NCBI Taxonomy" id="462949"/>
    <lineage>
        <taxon>Bacteria</taxon>
        <taxon>Pseudomonadati</taxon>
        <taxon>Pseudomonadota</taxon>
        <taxon>Alphaproteobacteria</taxon>
        <taxon>Sphingomonadales</taxon>
        <taxon>Sphingomonadaceae</taxon>
        <taxon>Novosphingobium</taxon>
    </lineage>
</organism>
<proteinExistence type="predicted"/>
<accession>A0ABQ2JZA4</accession>
<comment type="caution">
    <text evidence="2">The sequence shown here is derived from an EMBL/GenBank/DDBJ whole genome shotgun (WGS) entry which is preliminary data.</text>
</comment>
<protein>
    <recommendedName>
        <fullName evidence="1">Type IV secretion system coupling protein TraD DNA-binding domain-containing protein</fullName>
    </recommendedName>
</protein>
<dbReference type="CDD" id="cd01127">
    <property type="entry name" value="TrwB_TraG_TraD_VirD4"/>
    <property type="match status" value="1"/>
</dbReference>
<evidence type="ECO:0000259" key="1">
    <source>
        <dbReference type="Pfam" id="PF10412"/>
    </source>
</evidence>
<dbReference type="RefSeq" id="WP_188822997.1">
    <property type="nucleotide sequence ID" value="NZ_BMLK01000030.1"/>
</dbReference>
<reference evidence="3" key="1">
    <citation type="journal article" date="2019" name="Int. J. Syst. Evol. Microbiol.">
        <title>The Global Catalogue of Microorganisms (GCM) 10K type strain sequencing project: providing services to taxonomists for standard genome sequencing and annotation.</title>
        <authorList>
            <consortium name="The Broad Institute Genomics Platform"/>
            <consortium name="The Broad Institute Genome Sequencing Center for Infectious Disease"/>
            <person name="Wu L."/>
            <person name="Ma J."/>
        </authorList>
    </citation>
    <scope>NUCLEOTIDE SEQUENCE [LARGE SCALE GENOMIC DNA]</scope>
    <source>
        <strain evidence="3">CGMCC 1.6784</strain>
    </source>
</reference>
<dbReference type="SUPFAM" id="SSF52540">
    <property type="entry name" value="P-loop containing nucleoside triphosphate hydrolases"/>
    <property type="match status" value="1"/>
</dbReference>
<keyword evidence="3" id="KW-1185">Reference proteome</keyword>
<name>A0ABQ2JZA4_9SPHN</name>